<keyword evidence="1" id="KW-0863">Zinc-finger</keyword>
<dbReference type="InterPro" id="IPR040115">
    <property type="entry name" value="Lnp"/>
</dbReference>
<evidence type="ECO:0000256" key="1">
    <source>
        <dbReference type="RuleBase" id="RU367073"/>
    </source>
</evidence>
<keyword evidence="1" id="KW-1133">Transmembrane helix</keyword>
<accession>A0A7U2EWU1</accession>
<feature type="domain" description="Lunapark zinc ribbon" evidence="3">
    <location>
        <begin position="249"/>
        <end position="305"/>
    </location>
</feature>
<comment type="subcellular location">
    <subcellularLocation>
        <location evidence="1">Endoplasmic reticulum membrane</location>
        <topology evidence="1">Multi-pass membrane protein</topology>
    </subcellularLocation>
</comment>
<feature type="region of interest" description="Disordered" evidence="2">
    <location>
        <begin position="140"/>
        <end position="214"/>
    </location>
</feature>
<dbReference type="Pfam" id="PF10058">
    <property type="entry name" value="Zn_ribbon_10"/>
    <property type="match status" value="1"/>
</dbReference>
<feature type="compositionally biased region" description="Basic and acidic residues" evidence="2">
    <location>
        <begin position="343"/>
        <end position="355"/>
    </location>
</feature>
<keyword evidence="1" id="KW-0812">Transmembrane</keyword>
<protein>
    <recommendedName>
        <fullName evidence="1">Endoplasmic reticulum junction formation protein lunapark</fullName>
    </recommendedName>
</protein>
<organism evidence="4 5">
    <name type="scientific">Phaeosphaeria nodorum (strain SN15 / ATCC MYA-4574 / FGSC 10173)</name>
    <name type="common">Glume blotch fungus</name>
    <name type="synonym">Parastagonospora nodorum</name>
    <dbReference type="NCBI Taxonomy" id="321614"/>
    <lineage>
        <taxon>Eukaryota</taxon>
        <taxon>Fungi</taxon>
        <taxon>Dikarya</taxon>
        <taxon>Ascomycota</taxon>
        <taxon>Pezizomycotina</taxon>
        <taxon>Dothideomycetes</taxon>
        <taxon>Pleosporomycetidae</taxon>
        <taxon>Pleosporales</taxon>
        <taxon>Pleosporineae</taxon>
        <taxon>Phaeosphaeriaceae</taxon>
        <taxon>Parastagonospora</taxon>
    </lineage>
</organism>
<dbReference type="RefSeq" id="XP_001798757.1">
    <property type="nucleotide sequence ID" value="XM_001798705.1"/>
</dbReference>
<dbReference type="OMA" id="CGYFNPS"/>
<evidence type="ECO:0000259" key="3">
    <source>
        <dbReference type="Pfam" id="PF10058"/>
    </source>
</evidence>
<dbReference type="KEGG" id="pno:SNOG_08446"/>
<name>A0A7U2EWU1_PHANO</name>
<dbReference type="InterPro" id="IPR019273">
    <property type="entry name" value="Lunapark_Znf"/>
</dbReference>
<dbReference type="Proteomes" id="UP000663193">
    <property type="component" value="Chromosome 2"/>
</dbReference>
<dbReference type="PANTHER" id="PTHR22166">
    <property type="entry name" value="ENDOPLASMIC RETICULUM JUNCTION FORMATION PROTEIN LUNAPARK"/>
    <property type="match status" value="1"/>
</dbReference>
<gene>
    <name evidence="4" type="ORF">JI435_084460</name>
</gene>
<reference evidence="5" key="1">
    <citation type="journal article" date="2021" name="BMC Genomics">
        <title>Chromosome-level genome assembly and manually-curated proteome of model necrotroph Parastagonospora nodorum Sn15 reveals a genome-wide trove of candidate effector homologs, and redundancy of virulence-related functions within an accessory chromosome.</title>
        <authorList>
            <person name="Bertazzoni S."/>
            <person name="Jones D.A.B."/>
            <person name="Phan H.T."/>
            <person name="Tan K.-C."/>
            <person name="Hane J.K."/>
        </authorList>
    </citation>
    <scope>NUCLEOTIDE SEQUENCE [LARGE SCALE GENOMIC DNA]</scope>
    <source>
        <strain evidence="5">SN15 / ATCC MYA-4574 / FGSC 10173)</strain>
    </source>
</reference>
<dbReference type="PANTHER" id="PTHR22166:SF12">
    <property type="entry name" value="ENDOPLASMIC RETICULUM JUNCTION FORMATION PROTEIN LUNAPARK"/>
    <property type="match status" value="1"/>
</dbReference>
<evidence type="ECO:0000313" key="4">
    <source>
        <dbReference type="EMBL" id="QRC92480.1"/>
    </source>
</evidence>
<feature type="compositionally biased region" description="Basic residues" evidence="2">
    <location>
        <begin position="380"/>
        <end position="390"/>
    </location>
</feature>
<dbReference type="GO" id="GO:0008270">
    <property type="term" value="F:zinc ion binding"/>
    <property type="evidence" value="ECO:0007669"/>
    <property type="project" value="UniProtKB-KW"/>
</dbReference>
<keyword evidence="5" id="KW-1185">Reference proteome</keyword>
<dbReference type="GO" id="GO:0098826">
    <property type="term" value="C:endoplasmic reticulum tubular network membrane"/>
    <property type="evidence" value="ECO:0007669"/>
    <property type="project" value="UniProtKB-UniRule"/>
</dbReference>
<evidence type="ECO:0000313" key="5">
    <source>
        <dbReference type="Proteomes" id="UP000663193"/>
    </source>
</evidence>
<proteinExistence type="inferred from homology"/>
<keyword evidence="1" id="KW-0472">Membrane</keyword>
<evidence type="ECO:0000256" key="2">
    <source>
        <dbReference type="SAM" id="MobiDB-lite"/>
    </source>
</evidence>
<comment type="similarity">
    <text evidence="1">Belongs to the lunapark family.</text>
</comment>
<dbReference type="AlphaFoldDB" id="A0A7U2EWU1"/>
<feature type="transmembrane region" description="Helical" evidence="1">
    <location>
        <begin position="72"/>
        <end position="94"/>
    </location>
</feature>
<feature type="compositionally biased region" description="Low complexity" evidence="2">
    <location>
        <begin position="153"/>
        <end position="168"/>
    </location>
</feature>
<feature type="region of interest" description="Disordered" evidence="2">
    <location>
        <begin position="327"/>
        <end position="390"/>
    </location>
</feature>
<dbReference type="VEuPathDB" id="FungiDB:JI435_084460"/>
<dbReference type="GO" id="GO:1903373">
    <property type="term" value="P:positive regulation of endoplasmic reticulum tubular network organization"/>
    <property type="evidence" value="ECO:0007669"/>
    <property type="project" value="UniProtKB-UniRule"/>
</dbReference>
<dbReference type="GO" id="GO:0071788">
    <property type="term" value="P:endoplasmic reticulum tubular network maintenance"/>
    <property type="evidence" value="ECO:0007669"/>
    <property type="project" value="UniProtKB-UniRule"/>
</dbReference>
<sequence>MVSLWPWRASEDAASFEKTLNTLTGKIARATAVNDRQRQLSRRARVMWTLYAGFAYILAALLLTLVTGWQNWGALEGSIVAGGPVVIYGIRYALTSYFDYRIRNTDKFLKKLNKDRDATIERLKEATKYNSTQQLLEKYGASPKQKEQPPASPQKQQQGQQKQQPQGPRTGMAPPPTANIQRPPGQPQPSTPQRPPSNISSPQGPSPPPPQLAALEAPGAEFAPNAFGSAELTKQFSAAPAATFAQTHWYDRILDALLGEDETQAKNRLALICSECRLVNGQAPPGARGIEDVGRWRCSSCRAWNGQEKPREHVQELVKTWEAERNAKEKQVGISADDGIDSSDSRESEDDRGAADEGSGVDVGHALVEEVVEAPPARSTRSKTKSKGKK</sequence>
<keyword evidence="1" id="KW-0479">Metal-binding</keyword>
<feature type="compositionally biased region" description="Pro residues" evidence="2">
    <location>
        <begin position="184"/>
        <end position="195"/>
    </location>
</feature>
<comment type="function">
    <text evidence="1">Plays a role in determining ER morphology.</text>
</comment>
<dbReference type="OrthoDB" id="1725934at2759"/>
<comment type="domain">
    <text evidence="1">The C4-type zinc finger motif is necessary both for its ER three-way tubular junction localization and formation.</text>
</comment>
<feature type="transmembrane region" description="Helical" evidence="1">
    <location>
        <begin position="46"/>
        <end position="66"/>
    </location>
</feature>
<keyword evidence="1" id="KW-0256">Endoplasmic reticulum</keyword>
<keyword evidence="1" id="KW-0862">Zinc</keyword>
<dbReference type="EMBL" id="CP069024">
    <property type="protein sequence ID" value="QRC92480.1"/>
    <property type="molecule type" value="Genomic_DNA"/>
</dbReference>